<feature type="transmembrane region" description="Helical" evidence="1">
    <location>
        <begin position="89"/>
        <end position="121"/>
    </location>
</feature>
<dbReference type="Proteomes" id="UP001521222">
    <property type="component" value="Unassembled WGS sequence"/>
</dbReference>
<name>A0ABR3QSB1_9PLEO</name>
<sequence length="590" mass="63669">MVELDITEKAPYVSIQPQDRDDTPPPVLAPKQRTLKDKLGLYNIFVLSLGTVAILLAVGFLVFVWAVAINSTNGGSLPPLWRIIAERKWVSRVVTLCSIVVRVAAAAQLCVFAAIVAALILERVGASTEDLPLLSMIRCANTGPNALIWNVVHTMGTGTQVGYSILITVTILNALVMQFTSTLLLADLDPKYIVLQNVTRDTYFSMPSLDGTGDDGAGAGINPYAGSDPCTTWNASLCVLGAGYGRILDGISPEDASDGGITGATTAQLLLNAIRAPSYEVYFTERNATTLEQQESTAAPWARFGNADVIFDLSLCFINPLPRDYEASAWSASDASSDVATTVTAGKEPGRLVYDTSKIQTMLGVDDKDLSPEQRQLLTLVPPTNWNASRMVNRQNIPNPSRLTESLAKAGADEHMGATYQFVPWSLPEDAMHRSHVALVQHILSKTNNPALALQALWTILLELAYYDVLPLYNIKSPATYGLAREVLIPVQWNCFAAVMGILGLHLVLLSVALVLFVTRSEMSLLGNAWQAVSQVLSTDTADAVHHGAMATDDEVKDTFRGSGVAEGRILIAKSETSGRTEAVTIVRRR</sequence>
<accession>A0ABR3QSB1</accession>
<keyword evidence="1" id="KW-1133">Transmembrane helix</keyword>
<protein>
    <submittedName>
        <fullName evidence="2">Uncharacterized protein</fullName>
    </submittedName>
</protein>
<comment type="caution">
    <text evidence="2">The sequence shown here is derived from an EMBL/GenBank/DDBJ whole genome shotgun (WGS) entry which is preliminary data.</text>
</comment>
<keyword evidence="3" id="KW-1185">Reference proteome</keyword>
<evidence type="ECO:0000313" key="3">
    <source>
        <dbReference type="Proteomes" id="UP001521222"/>
    </source>
</evidence>
<feature type="transmembrane region" description="Helical" evidence="1">
    <location>
        <begin position="490"/>
        <end position="518"/>
    </location>
</feature>
<proteinExistence type="predicted"/>
<gene>
    <name evidence="2" type="ORF">SLS59_008453</name>
</gene>
<feature type="transmembrane region" description="Helical" evidence="1">
    <location>
        <begin position="41"/>
        <end position="69"/>
    </location>
</feature>
<organism evidence="2 3">
    <name type="scientific">Nothophoma quercina</name>
    <dbReference type="NCBI Taxonomy" id="749835"/>
    <lineage>
        <taxon>Eukaryota</taxon>
        <taxon>Fungi</taxon>
        <taxon>Dikarya</taxon>
        <taxon>Ascomycota</taxon>
        <taxon>Pezizomycotina</taxon>
        <taxon>Dothideomycetes</taxon>
        <taxon>Pleosporomycetidae</taxon>
        <taxon>Pleosporales</taxon>
        <taxon>Pleosporineae</taxon>
        <taxon>Didymellaceae</taxon>
        <taxon>Nothophoma</taxon>
    </lineage>
</organism>
<evidence type="ECO:0000313" key="2">
    <source>
        <dbReference type="EMBL" id="KAL1594903.1"/>
    </source>
</evidence>
<dbReference type="EMBL" id="JAKIXB020000033">
    <property type="protein sequence ID" value="KAL1594903.1"/>
    <property type="molecule type" value="Genomic_DNA"/>
</dbReference>
<feature type="transmembrane region" description="Helical" evidence="1">
    <location>
        <begin position="164"/>
        <end position="186"/>
    </location>
</feature>
<keyword evidence="1" id="KW-0472">Membrane</keyword>
<keyword evidence="1" id="KW-0812">Transmembrane</keyword>
<reference evidence="2 3" key="1">
    <citation type="submission" date="2024-02" db="EMBL/GenBank/DDBJ databases">
        <title>De novo assembly and annotation of 12 fungi associated with fruit tree decline syndrome in Ontario, Canada.</title>
        <authorList>
            <person name="Sulman M."/>
            <person name="Ellouze W."/>
            <person name="Ilyukhin E."/>
        </authorList>
    </citation>
    <scope>NUCLEOTIDE SEQUENCE [LARGE SCALE GENOMIC DNA]</scope>
    <source>
        <strain evidence="2 3">M97-236</strain>
    </source>
</reference>
<evidence type="ECO:0000256" key="1">
    <source>
        <dbReference type="SAM" id="Phobius"/>
    </source>
</evidence>